<dbReference type="Proteomes" id="UP000199206">
    <property type="component" value="Unassembled WGS sequence"/>
</dbReference>
<name>A0A1H8AU74_9SPHN</name>
<evidence type="ECO:0000313" key="2">
    <source>
        <dbReference type="Proteomes" id="UP000199206"/>
    </source>
</evidence>
<dbReference type="AlphaFoldDB" id="A0A1H8AU74"/>
<sequence length="290" mass="32304">MGLRELRQRVIKERRVRRALAKASRRAGSVKKPLQGDLVVSLTSYPARFKGLHHVLQSLLMQTVVPDQVVLYLDQGDEKALPKLVTELAGERISIQPRPPIRSYGKLVNALSDFPNANIITVDDDVVYSSNLVEQLTTGAAQNPGAIVCSRAHRVSFTLDGFLLPYGSWADDVQDEFARKSSVDLMPTGVGGVLYPPGSLHPDVMDMETALRICRTADDVWFYWMGRRANTVQLKVGGKIPLMHTYDSQATGLIHENWAGANDRQIRAMWETYGRPQGIPDRFRLAPEIG</sequence>
<organism evidence="1 2">
    <name type="scientific">Sphingomonas gellani</name>
    <dbReference type="NCBI Taxonomy" id="1166340"/>
    <lineage>
        <taxon>Bacteria</taxon>
        <taxon>Pseudomonadati</taxon>
        <taxon>Pseudomonadota</taxon>
        <taxon>Alphaproteobacteria</taxon>
        <taxon>Sphingomonadales</taxon>
        <taxon>Sphingomonadaceae</taxon>
        <taxon>Sphingomonas</taxon>
    </lineage>
</organism>
<dbReference type="SUPFAM" id="SSF53448">
    <property type="entry name" value="Nucleotide-diphospho-sugar transferases"/>
    <property type="match status" value="1"/>
</dbReference>
<dbReference type="OrthoDB" id="5465469at2"/>
<dbReference type="CDD" id="cd00761">
    <property type="entry name" value="Glyco_tranf_GTA_type"/>
    <property type="match status" value="1"/>
</dbReference>
<evidence type="ECO:0000313" key="1">
    <source>
        <dbReference type="EMBL" id="SEM73514.1"/>
    </source>
</evidence>
<reference evidence="2" key="1">
    <citation type="submission" date="2016-10" db="EMBL/GenBank/DDBJ databases">
        <authorList>
            <person name="Varghese N."/>
            <person name="Submissions S."/>
        </authorList>
    </citation>
    <scope>NUCLEOTIDE SEQUENCE [LARGE SCALE GENOMIC DNA]</scope>
    <source>
        <strain evidence="2">S6-262</strain>
    </source>
</reference>
<gene>
    <name evidence="1" type="ORF">SAMN05192583_1038</name>
</gene>
<dbReference type="RefSeq" id="WP_093664404.1">
    <property type="nucleotide sequence ID" value="NZ_FOCF01000002.1"/>
</dbReference>
<keyword evidence="2" id="KW-1185">Reference proteome</keyword>
<dbReference type="EMBL" id="FOCF01000002">
    <property type="protein sequence ID" value="SEM73514.1"/>
    <property type="molecule type" value="Genomic_DNA"/>
</dbReference>
<dbReference type="STRING" id="1166340.SAMN05192583_1038"/>
<accession>A0A1H8AU74</accession>
<dbReference type="InterPro" id="IPR029044">
    <property type="entry name" value="Nucleotide-diphossugar_trans"/>
</dbReference>
<protein>
    <recommendedName>
        <fullName evidence="3">Glycosyl transferase family 2</fullName>
    </recommendedName>
</protein>
<proteinExistence type="predicted"/>
<evidence type="ECO:0008006" key="3">
    <source>
        <dbReference type="Google" id="ProtNLM"/>
    </source>
</evidence>